<dbReference type="PANTHER" id="PTHR47501:SF5">
    <property type="entry name" value="HAT C-TERMINAL DIMERISATION DOMAIN-CONTAINING PROTEIN"/>
    <property type="match status" value="1"/>
</dbReference>
<dbReference type="GO" id="GO:0003677">
    <property type="term" value="F:DNA binding"/>
    <property type="evidence" value="ECO:0007669"/>
    <property type="project" value="InterPro"/>
</dbReference>
<dbReference type="Proteomes" id="UP001142489">
    <property type="component" value="Unassembled WGS sequence"/>
</dbReference>
<comment type="caution">
    <text evidence="7">The sequence shown here is derived from an EMBL/GenBank/DDBJ whole genome shotgun (WGS) entry which is preliminary data.</text>
</comment>
<evidence type="ECO:0000313" key="7">
    <source>
        <dbReference type="EMBL" id="KAJ7303361.1"/>
    </source>
</evidence>
<evidence type="ECO:0000256" key="3">
    <source>
        <dbReference type="ARBA" id="ARBA00022833"/>
    </source>
</evidence>
<evidence type="ECO:0000313" key="8">
    <source>
        <dbReference type="Proteomes" id="UP001142489"/>
    </source>
</evidence>
<feature type="compositionally biased region" description="Low complexity" evidence="5">
    <location>
        <begin position="53"/>
        <end position="64"/>
    </location>
</feature>
<dbReference type="PANTHER" id="PTHR47501">
    <property type="entry name" value="TRANSPOSASE-RELATED"/>
    <property type="match status" value="1"/>
</dbReference>
<keyword evidence="8" id="KW-1185">Reference proteome</keyword>
<dbReference type="GO" id="GO:0008270">
    <property type="term" value="F:zinc ion binding"/>
    <property type="evidence" value="ECO:0007669"/>
    <property type="project" value="UniProtKB-KW"/>
</dbReference>
<evidence type="ECO:0000256" key="4">
    <source>
        <dbReference type="PROSITE-ProRule" id="PRU00027"/>
    </source>
</evidence>
<keyword evidence="1" id="KW-0479">Metal-binding</keyword>
<feature type="region of interest" description="Disordered" evidence="5">
    <location>
        <begin position="53"/>
        <end position="114"/>
    </location>
</feature>
<sequence length="164" mass="17340">MEVPSQWGLDTFEEMAVHFTAFHGGGLGAVAKRDFQGGLWSCGDLPALSSASGATAGAGVEAGATPSDKKASARKGEPCTAAEAPPQEDSTDDEEMEHQAAATAGRQQQQQQQQVPWAGFEKVFTFVRQKGKNVVVQCNCCLPAIKHLSSAINSSSNLRKHLEP</sequence>
<dbReference type="OrthoDB" id="10057873at2759"/>
<keyword evidence="2 4" id="KW-0863">Zinc-finger</keyword>
<reference evidence="7" key="1">
    <citation type="journal article" date="2023" name="DNA Res.">
        <title>Chromosome-level genome assembly of Phrynocephalus forsythii using third-generation DNA sequencing and Hi-C analysis.</title>
        <authorList>
            <person name="Qi Y."/>
            <person name="Zhao W."/>
            <person name="Zhao Y."/>
            <person name="Niu C."/>
            <person name="Cao S."/>
            <person name="Zhang Y."/>
        </authorList>
    </citation>
    <scope>NUCLEOTIDE SEQUENCE</scope>
    <source>
        <tissue evidence="7">Muscle</tissue>
    </source>
</reference>
<feature type="domain" description="BED-type" evidence="6">
    <location>
        <begin position="111"/>
        <end position="164"/>
    </location>
</feature>
<dbReference type="EMBL" id="JAPFRF010000024">
    <property type="protein sequence ID" value="KAJ7303361.1"/>
    <property type="molecule type" value="Genomic_DNA"/>
</dbReference>
<evidence type="ECO:0000259" key="6">
    <source>
        <dbReference type="PROSITE" id="PS50808"/>
    </source>
</evidence>
<feature type="compositionally biased region" description="Basic and acidic residues" evidence="5">
    <location>
        <begin position="67"/>
        <end position="77"/>
    </location>
</feature>
<name>A0A9Q1APX3_9SAUR</name>
<proteinExistence type="predicted"/>
<dbReference type="AlphaFoldDB" id="A0A9Q1APX3"/>
<organism evidence="7 8">
    <name type="scientific">Phrynocephalus forsythii</name>
    <dbReference type="NCBI Taxonomy" id="171643"/>
    <lineage>
        <taxon>Eukaryota</taxon>
        <taxon>Metazoa</taxon>
        <taxon>Chordata</taxon>
        <taxon>Craniata</taxon>
        <taxon>Vertebrata</taxon>
        <taxon>Euteleostomi</taxon>
        <taxon>Lepidosauria</taxon>
        <taxon>Squamata</taxon>
        <taxon>Bifurcata</taxon>
        <taxon>Unidentata</taxon>
        <taxon>Episquamata</taxon>
        <taxon>Toxicofera</taxon>
        <taxon>Iguania</taxon>
        <taxon>Acrodonta</taxon>
        <taxon>Agamidae</taxon>
        <taxon>Agaminae</taxon>
        <taxon>Phrynocephalus</taxon>
    </lineage>
</organism>
<evidence type="ECO:0000256" key="5">
    <source>
        <dbReference type="SAM" id="MobiDB-lite"/>
    </source>
</evidence>
<dbReference type="InterPro" id="IPR003656">
    <property type="entry name" value="Znf_BED"/>
</dbReference>
<dbReference type="PROSITE" id="PS50808">
    <property type="entry name" value="ZF_BED"/>
    <property type="match status" value="1"/>
</dbReference>
<gene>
    <name evidence="7" type="ORF">JRQ81_012306</name>
</gene>
<evidence type="ECO:0000256" key="1">
    <source>
        <dbReference type="ARBA" id="ARBA00022723"/>
    </source>
</evidence>
<keyword evidence="3" id="KW-0862">Zinc</keyword>
<accession>A0A9Q1APX3</accession>
<protein>
    <recommendedName>
        <fullName evidence="6">BED-type domain-containing protein</fullName>
    </recommendedName>
</protein>
<evidence type="ECO:0000256" key="2">
    <source>
        <dbReference type="ARBA" id="ARBA00022771"/>
    </source>
</evidence>